<evidence type="ECO:0000256" key="1">
    <source>
        <dbReference type="ARBA" id="ARBA00022729"/>
    </source>
</evidence>
<evidence type="ECO:0000313" key="4">
    <source>
        <dbReference type="EMBL" id="SHI39440.1"/>
    </source>
</evidence>
<keyword evidence="1" id="KW-0732">Signal</keyword>
<name>A0A1M6ASJ7_9FLAO</name>
<reference evidence="5" key="1">
    <citation type="submission" date="2016-11" db="EMBL/GenBank/DDBJ databases">
        <authorList>
            <person name="Varghese N."/>
            <person name="Submissions S."/>
        </authorList>
    </citation>
    <scope>NUCLEOTIDE SEQUENCE [LARGE SCALE GENOMIC DNA]</scope>
    <source>
        <strain evidence="5">DSM 19858</strain>
    </source>
</reference>
<dbReference type="OrthoDB" id="9809989at2"/>
<dbReference type="InterPro" id="IPR032812">
    <property type="entry name" value="SbsA_Ig"/>
</dbReference>
<dbReference type="AlphaFoldDB" id="A0A1M6ASJ7"/>
<dbReference type="Pfam" id="PF13205">
    <property type="entry name" value="Big_5"/>
    <property type="match status" value="1"/>
</dbReference>
<evidence type="ECO:0000259" key="3">
    <source>
        <dbReference type="Pfam" id="PF13205"/>
    </source>
</evidence>
<organism evidence="4 5">
    <name type="scientific">Pseudozobellia thermophila</name>
    <dbReference type="NCBI Taxonomy" id="192903"/>
    <lineage>
        <taxon>Bacteria</taxon>
        <taxon>Pseudomonadati</taxon>
        <taxon>Bacteroidota</taxon>
        <taxon>Flavobacteriia</taxon>
        <taxon>Flavobacteriales</taxon>
        <taxon>Flavobacteriaceae</taxon>
        <taxon>Pseudozobellia</taxon>
    </lineage>
</organism>
<feature type="region of interest" description="Disordered" evidence="2">
    <location>
        <begin position="24"/>
        <end position="43"/>
    </location>
</feature>
<dbReference type="STRING" id="192903.SAMN04488513_101167"/>
<dbReference type="RefSeq" id="WP_072986949.1">
    <property type="nucleotide sequence ID" value="NZ_FQYU01000001.1"/>
</dbReference>
<dbReference type="Proteomes" id="UP000184543">
    <property type="component" value="Unassembled WGS sequence"/>
</dbReference>
<protein>
    <submittedName>
        <fullName evidence="4">Ig-like domain-containing protein</fullName>
    </submittedName>
</protein>
<accession>A0A1M6ASJ7</accession>
<keyword evidence="5" id="KW-1185">Reference proteome</keyword>
<gene>
    <name evidence="4" type="ORF">SAMN04488513_101167</name>
</gene>
<feature type="domain" description="SbsA Ig-like" evidence="3">
    <location>
        <begin position="33"/>
        <end position="135"/>
    </location>
</feature>
<evidence type="ECO:0000313" key="5">
    <source>
        <dbReference type="Proteomes" id="UP000184543"/>
    </source>
</evidence>
<dbReference type="EMBL" id="FQYU01000001">
    <property type="protein sequence ID" value="SHI39440.1"/>
    <property type="molecule type" value="Genomic_DNA"/>
</dbReference>
<sequence length="538" mass="61091">MARRFVAFLFLFLIATVLWQCARKGSPSGGPKDVTPPTLVKTEPEGMTTNFKAKRIRLYFDELIKLEDVQNQLIVSPPLKYQPDITPQGGASKYVEIKLKDTLRENTTYTLNFGQSVQDNNEGNPSAFLTYVFSTGDYIDSLQLTGAVRDAFNKKADDFISVMLYELDTAYTDSTIYKKPPNYITNTLDSAVIFRLKNLKEGKYKLFALKDAAKNNVFDQNADKIAFLQDTITLPTDSTYVLTLFKEVPNYSMAVPSFVAKNRIQFGYYGDASDVVIEPLTQLPDTVNTKILKERDKDTINFWFTPFEVDSIVFTVTNERFNVRDTFSVKSRKVGIDSLQLRPNQSGSLSFSDPFHIQANTPLTKIDTTKISMMDQDSLPVNYSAQLDTLLNHVSLDFPVEPNQSYQIDLLPGAITDFFGQVNDTTAYFLSTGSYADFGNLTFNINVDENAYPLIVQLTDEQGKVKREILATEPQAFEFNHLEPANYLVRVIFDANNNGKWDTGNYLKKLQPEKISYYPDIIEIRANWEKVETFTIRD</sequence>
<evidence type="ECO:0000256" key="2">
    <source>
        <dbReference type="SAM" id="MobiDB-lite"/>
    </source>
</evidence>
<proteinExistence type="predicted"/>